<evidence type="ECO:0000313" key="2">
    <source>
        <dbReference type="Proteomes" id="UP000682782"/>
    </source>
</evidence>
<evidence type="ECO:0000313" key="1">
    <source>
        <dbReference type="EMBL" id="QUC66002.1"/>
    </source>
</evidence>
<reference evidence="1" key="1">
    <citation type="submission" date="2021-01" db="EMBL/GenBank/DDBJ databases">
        <title>Complete genome sequence of Clostridiales bacterium R-7.</title>
        <authorList>
            <person name="Mahoney-Kurpe S.C."/>
            <person name="Palevich N."/>
            <person name="Koike S."/>
            <person name="Moon C.D."/>
            <person name="Attwood G.T."/>
        </authorList>
    </citation>
    <scope>NUCLEOTIDE SEQUENCE</scope>
    <source>
        <strain evidence="1">R-7</strain>
    </source>
</reference>
<gene>
    <name evidence="1" type="ORF">JYE49_08950</name>
</gene>
<dbReference type="EMBL" id="CP068393">
    <property type="protein sequence ID" value="QUC66002.1"/>
    <property type="molecule type" value="Genomic_DNA"/>
</dbReference>
<proteinExistence type="predicted"/>
<organism evidence="1 2">
    <name type="scientific">Aristaeella hokkaidonensis</name>
    <dbReference type="NCBI Taxonomy" id="3046382"/>
    <lineage>
        <taxon>Bacteria</taxon>
        <taxon>Bacillati</taxon>
        <taxon>Bacillota</taxon>
        <taxon>Clostridia</taxon>
        <taxon>Eubacteriales</taxon>
        <taxon>Aristaeellaceae</taxon>
        <taxon>Aristaeella</taxon>
    </lineage>
</organism>
<dbReference type="Proteomes" id="UP000682782">
    <property type="component" value="Chromosome"/>
</dbReference>
<keyword evidence="2" id="KW-1185">Reference proteome</keyword>
<accession>A0AC61MV27</accession>
<sequence>MKKTGILLLVLVLALTACTSFADTGERGNTMNNIDVRQQTEFRYNRFADLYYYLLAHMPIDYAADVSDPEYTAEMAGKLGIFPGIPPKLTEYYEENFDRLAITGFIPLAVNNTQQFREALVSCGQLTDRDMEAFVDPMIEICDRVSERFYEWWTAHHEEVAPQTDKVYDRFRTLTDRVGAFFNNLEMKPSVLFSYSLRKNGRAFFQPGEIIVYLTYPEKPEEITGCFLQYLHECTHSVTDPLMNRNILMADGSHDIAEYQVLVFDEYLLDALYPEMTQTYREWIGQEYLDYSHKALGEEGEERLRERLKQMLAKE</sequence>
<name>A0AC61MV27_9FIRM</name>
<protein>
    <submittedName>
        <fullName evidence="1">Uncharacterized protein</fullName>
    </submittedName>
</protein>